<keyword evidence="6" id="KW-0472">Membrane</keyword>
<reference evidence="10" key="1">
    <citation type="submission" date="2018-07" db="EMBL/GenBank/DDBJ databases">
        <authorList>
            <consortium name="Genoscope - CEA"/>
            <person name="William W."/>
        </authorList>
    </citation>
    <scope>NUCLEOTIDE SEQUENCE</scope>
    <source>
        <strain evidence="10">IK1</strain>
    </source>
</reference>
<keyword evidence="3" id="KW-0813">Transport</keyword>
<keyword evidence="9" id="KW-0732">Signal</keyword>
<feature type="coiled-coil region" evidence="8">
    <location>
        <begin position="343"/>
        <end position="402"/>
    </location>
</feature>
<keyword evidence="5" id="KW-0812">Transmembrane</keyword>
<evidence type="ECO:0000256" key="1">
    <source>
        <dbReference type="ARBA" id="ARBA00004442"/>
    </source>
</evidence>
<accession>A0A653AG97</accession>
<keyword evidence="4" id="KW-1134">Transmembrane beta strand</keyword>
<dbReference type="GO" id="GO:1990281">
    <property type="term" value="C:efflux pump complex"/>
    <property type="evidence" value="ECO:0007669"/>
    <property type="project" value="TreeGrafter"/>
</dbReference>
<evidence type="ECO:0000313" key="10">
    <source>
        <dbReference type="EMBL" id="VBB46714.1"/>
    </source>
</evidence>
<feature type="signal peptide" evidence="9">
    <location>
        <begin position="1"/>
        <end position="22"/>
    </location>
</feature>
<dbReference type="InterPro" id="IPR003423">
    <property type="entry name" value="OMP_efflux"/>
</dbReference>
<dbReference type="SUPFAM" id="SSF56954">
    <property type="entry name" value="Outer membrane efflux proteins (OEP)"/>
    <property type="match status" value="1"/>
</dbReference>
<name>A0A653AG97_9BACT</name>
<protein>
    <submittedName>
        <fullName evidence="10">Outer membrane efflux protein</fullName>
    </submittedName>
</protein>
<proteinExistence type="inferred from homology"/>
<evidence type="ECO:0000256" key="2">
    <source>
        <dbReference type="ARBA" id="ARBA00007613"/>
    </source>
</evidence>
<comment type="subcellular location">
    <subcellularLocation>
        <location evidence="1">Cell outer membrane</location>
    </subcellularLocation>
</comment>
<dbReference type="GO" id="GO:0015288">
    <property type="term" value="F:porin activity"/>
    <property type="evidence" value="ECO:0007669"/>
    <property type="project" value="TreeGrafter"/>
</dbReference>
<evidence type="ECO:0000256" key="6">
    <source>
        <dbReference type="ARBA" id="ARBA00023136"/>
    </source>
</evidence>
<dbReference type="EMBL" id="UPXZ01000034">
    <property type="protein sequence ID" value="VBB46714.1"/>
    <property type="molecule type" value="Genomic_DNA"/>
</dbReference>
<keyword evidence="8" id="KW-0175">Coiled coil</keyword>
<keyword evidence="7" id="KW-0998">Cell outer membrane</keyword>
<evidence type="ECO:0000256" key="8">
    <source>
        <dbReference type="SAM" id="Coils"/>
    </source>
</evidence>
<dbReference type="InterPro" id="IPR051906">
    <property type="entry name" value="TolC-like"/>
</dbReference>
<dbReference type="PANTHER" id="PTHR30026">
    <property type="entry name" value="OUTER MEMBRANE PROTEIN TOLC"/>
    <property type="match status" value="1"/>
</dbReference>
<evidence type="ECO:0000256" key="4">
    <source>
        <dbReference type="ARBA" id="ARBA00022452"/>
    </source>
</evidence>
<comment type="similarity">
    <text evidence="2">Belongs to the outer membrane factor (OMF) (TC 1.B.17) family.</text>
</comment>
<sequence length="447" mass="50551">MKKKIFTGLICLAFVFSTKAQNAPDTIQISLQQATDIALSENPTIKINDKEIKRVEYSRKEKYGALLPNLSISLSYTRTLKKQKMFFSIPGAPSNPDGFEVGQDNTFNGNSNGFLATIPVIAPALWASLKLTETDMELALENARSSKIDLKNQVAKAYYSVLMAQDSYDVIQKTYENAKENSRIITDKFKQGTVAEFESIRADVQVKNVEANLAATENAVELAKLQLKMLMGVDMDTPIKLQGNLSDYQKSMYADYMKIDTTALTNNSDLKQFDIRSKQLTQSLKVQQAQWFPTLSAMFNYNYMSMVNDSVLFTKDHRWFPTSNVGLTLSIPIFQGGQRYYKEKQLKIQMDELTDQKQSLQRGLQLQAMSYVNNMQKAMKLIESNQEAMRQAEKAMQISEKRYQVGAGTYLDVSTAQLAYMQSGFAYNQAIFDYLTAKTDLEKLLGN</sequence>
<evidence type="ECO:0000256" key="7">
    <source>
        <dbReference type="ARBA" id="ARBA00023237"/>
    </source>
</evidence>
<dbReference type="AlphaFoldDB" id="A0A653AG97"/>
<dbReference type="Pfam" id="PF02321">
    <property type="entry name" value="OEP"/>
    <property type="match status" value="2"/>
</dbReference>
<evidence type="ECO:0000256" key="9">
    <source>
        <dbReference type="SAM" id="SignalP"/>
    </source>
</evidence>
<dbReference type="GO" id="GO:0015562">
    <property type="term" value="F:efflux transmembrane transporter activity"/>
    <property type="evidence" value="ECO:0007669"/>
    <property type="project" value="InterPro"/>
</dbReference>
<feature type="chain" id="PRO_5024797353" evidence="9">
    <location>
        <begin position="23"/>
        <end position="447"/>
    </location>
</feature>
<dbReference type="PANTHER" id="PTHR30026:SF20">
    <property type="entry name" value="OUTER MEMBRANE PROTEIN TOLC"/>
    <property type="match status" value="1"/>
</dbReference>
<gene>
    <name evidence="10" type="ORF">TRIP_D40030</name>
</gene>
<dbReference type="Gene3D" id="1.20.1600.10">
    <property type="entry name" value="Outer membrane efflux proteins (OEP)"/>
    <property type="match status" value="1"/>
</dbReference>
<evidence type="ECO:0000256" key="3">
    <source>
        <dbReference type="ARBA" id="ARBA00022448"/>
    </source>
</evidence>
<dbReference type="GO" id="GO:0009279">
    <property type="term" value="C:cell outer membrane"/>
    <property type="evidence" value="ECO:0007669"/>
    <property type="project" value="UniProtKB-SubCell"/>
</dbReference>
<evidence type="ECO:0000256" key="5">
    <source>
        <dbReference type="ARBA" id="ARBA00022692"/>
    </source>
</evidence>
<organism evidence="10">
    <name type="scientific">uncultured Paludibacter sp</name>
    <dbReference type="NCBI Taxonomy" id="497635"/>
    <lineage>
        <taxon>Bacteria</taxon>
        <taxon>Pseudomonadati</taxon>
        <taxon>Bacteroidota</taxon>
        <taxon>Bacteroidia</taxon>
        <taxon>Bacteroidales</taxon>
        <taxon>Paludibacteraceae</taxon>
        <taxon>Paludibacter</taxon>
        <taxon>environmental samples</taxon>
    </lineage>
</organism>